<proteinExistence type="predicted"/>
<organism evidence="3">
    <name type="scientific">uncultured Gemmatimonadaceae bacterium</name>
    <dbReference type="NCBI Taxonomy" id="246130"/>
    <lineage>
        <taxon>Bacteria</taxon>
        <taxon>Pseudomonadati</taxon>
        <taxon>Gemmatimonadota</taxon>
        <taxon>Gemmatimonadia</taxon>
        <taxon>Gemmatimonadales</taxon>
        <taxon>Gemmatimonadaceae</taxon>
        <taxon>environmental samples</taxon>
    </lineage>
</organism>
<dbReference type="AlphaFoldDB" id="A0A6J4L9H8"/>
<protein>
    <submittedName>
        <fullName evidence="3">Uncharacterized protein</fullName>
    </submittedName>
</protein>
<reference evidence="3" key="1">
    <citation type="submission" date="2020-02" db="EMBL/GenBank/DDBJ databases">
        <authorList>
            <person name="Meier V. D."/>
        </authorList>
    </citation>
    <scope>NUCLEOTIDE SEQUENCE</scope>
    <source>
        <strain evidence="3">AVDCRST_MAG40</strain>
    </source>
</reference>
<keyword evidence="2" id="KW-0472">Membrane</keyword>
<keyword evidence="2" id="KW-1133">Transmembrane helix</keyword>
<feature type="compositionally biased region" description="Low complexity" evidence="1">
    <location>
        <begin position="12"/>
        <end position="25"/>
    </location>
</feature>
<keyword evidence="2" id="KW-0812">Transmembrane</keyword>
<evidence type="ECO:0000256" key="2">
    <source>
        <dbReference type="SAM" id="Phobius"/>
    </source>
</evidence>
<name>A0A6J4L9H8_9BACT</name>
<feature type="region of interest" description="Disordered" evidence="1">
    <location>
        <begin position="1"/>
        <end position="25"/>
    </location>
</feature>
<feature type="non-terminal residue" evidence="3">
    <location>
        <position position="45"/>
    </location>
</feature>
<accession>A0A6J4L9H8</accession>
<dbReference type="EMBL" id="CADCTX010000534">
    <property type="protein sequence ID" value="CAA9326342.1"/>
    <property type="molecule type" value="Genomic_DNA"/>
</dbReference>
<feature type="transmembrane region" description="Helical" evidence="2">
    <location>
        <begin position="25"/>
        <end position="42"/>
    </location>
</feature>
<evidence type="ECO:0000256" key="1">
    <source>
        <dbReference type="SAM" id="MobiDB-lite"/>
    </source>
</evidence>
<gene>
    <name evidence="3" type="ORF">AVDCRST_MAG40-1716</name>
</gene>
<sequence>MAAPDAHDPSSPGRQTPARPATTPSARAITYSVVALLAVAAVRRV</sequence>
<evidence type="ECO:0000313" key="3">
    <source>
        <dbReference type="EMBL" id="CAA9326342.1"/>
    </source>
</evidence>